<dbReference type="Proteomes" id="UP001152888">
    <property type="component" value="Unassembled WGS sequence"/>
</dbReference>
<keyword evidence="2" id="KW-1185">Reference proteome</keyword>
<comment type="caution">
    <text evidence="1">The sequence shown here is derived from an EMBL/GenBank/DDBJ whole genome shotgun (WGS) entry which is preliminary data.</text>
</comment>
<evidence type="ECO:0000313" key="1">
    <source>
        <dbReference type="EMBL" id="CAH1973110.1"/>
    </source>
</evidence>
<reference evidence="1" key="1">
    <citation type="submission" date="2022-03" db="EMBL/GenBank/DDBJ databases">
        <authorList>
            <person name="Sayadi A."/>
        </authorList>
    </citation>
    <scope>NUCLEOTIDE SEQUENCE</scope>
</reference>
<organism evidence="1 2">
    <name type="scientific">Acanthoscelides obtectus</name>
    <name type="common">Bean weevil</name>
    <name type="synonym">Bruchus obtectus</name>
    <dbReference type="NCBI Taxonomy" id="200917"/>
    <lineage>
        <taxon>Eukaryota</taxon>
        <taxon>Metazoa</taxon>
        <taxon>Ecdysozoa</taxon>
        <taxon>Arthropoda</taxon>
        <taxon>Hexapoda</taxon>
        <taxon>Insecta</taxon>
        <taxon>Pterygota</taxon>
        <taxon>Neoptera</taxon>
        <taxon>Endopterygota</taxon>
        <taxon>Coleoptera</taxon>
        <taxon>Polyphaga</taxon>
        <taxon>Cucujiformia</taxon>
        <taxon>Chrysomeloidea</taxon>
        <taxon>Chrysomelidae</taxon>
        <taxon>Bruchinae</taxon>
        <taxon>Bruchini</taxon>
        <taxon>Acanthoscelides</taxon>
    </lineage>
</organism>
<dbReference type="EMBL" id="CAKOFQ010006805">
    <property type="protein sequence ID" value="CAH1973110.1"/>
    <property type="molecule type" value="Genomic_DNA"/>
</dbReference>
<proteinExistence type="predicted"/>
<dbReference type="AlphaFoldDB" id="A0A9P0PBH2"/>
<gene>
    <name evidence="1" type="ORF">ACAOBT_LOCUS10365</name>
</gene>
<name>A0A9P0PBH2_ACAOB</name>
<sequence length="76" mass="8989">MQFYMITGDRITATEVHKTRHGNKYKKKSVQMYPSGRIYEEAIQNIGQNYKQNQDKELNESNNIIWPHISSSWILS</sequence>
<protein>
    <submittedName>
        <fullName evidence="1">Uncharacterized protein</fullName>
    </submittedName>
</protein>
<accession>A0A9P0PBH2</accession>
<evidence type="ECO:0000313" key="2">
    <source>
        <dbReference type="Proteomes" id="UP001152888"/>
    </source>
</evidence>